<accession>A0A484FFI7</accession>
<gene>
    <name evidence="1" type="ORF">Cob_v010312</name>
</gene>
<reference evidence="2" key="2">
    <citation type="journal article" date="2019" name="Mol. Plant Microbe Interact.">
        <title>Genome sequence resources for four phytopathogenic fungi from the Colletotrichum orbiculare species complex.</title>
        <authorList>
            <person name="Gan P."/>
            <person name="Tsushima A."/>
            <person name="Narusaka M."/>
            <person name="Narusaka Y."/>
            <person name="Takano Y."/>
            <person name="Kubo Y."/>
            <person name="Shirasu K."/>
        </authorList>
    </citation>
    <scope>GENOME REANNOTATION</scope>
    <source>
        <strain evidence="2">104-T / ATCC 96160 / CBS 514.97 / LARS 414 / MAFF 240422</strain>
    </source>
</reference>
<dbReference type="AlphaFoldDB" id="A0A484FFI7"/>
<keyword evidence="2" id="KW-1185">Reference proteome</keyword>
<comment type="caution">
    <text evidence="1">The sequence shown here is derived from an EMBL/GenBank/DDBJ whole genome shotgun (WGS) entry which is preliminary data.</text>
</comment>
<evidence type="ECO:0000313" key="2">
    <source>
        <dbReference type="Proteomes" id="UP000014480"/>
    </source>
</evidence>
<sequence>MRAAPHDQLPSAALPSDPATETYTFSTLSVQIAIAIISDTTASHLVWEYVAHAIVATAREASEARETKNS</sequence>
<reference evidence="2" key="1">
    <citation type="journal article" date="2013" name="New Phytol.">
        <title>Comparative genomic and transcriptomic analyses reveal the hemibiotrophic stage shift of Colletotrichum fungi.</title>
        <authorList>
            <person name="Gan P."/>
            <person name="Ikeda K."/>
            <person name="Irieda H."/>
            <person name="Narusaka M."/>
            <person name="O'Connell R.J."/>
            <person name="Narusaka Y."/>
            <person name="Takano Y."/>
            <person name="Kubo Y."/>
            <person name="Shirasu K."/>
        </authorList>
    </citation>
    <scope>NUCLEOTIDE SEQUENCE [LARGE SCALE GENOMIC DNA]</scope>
    <source>
        <strain evidence="2">104-T / ATCC 96160 / CBS 514.97 / LARS 414 / MAFF 240422</strain>
    </source>
</reference>
<name>A0A484FFI7_COLOR</name>
<dbReference type="Proteomes" id="UP000014480">
    <property type="component" value="Unassembled WGS sequence"/>
</dbReference>
<dbReference type="EMBL" id="AMCV02000033">
    <property type="protein sequence ID" value="TDZ16873.1"/>
    <property type="molecule type" value="Genomic_DNA"/>
</dbReference>
<proteinExistence type="predicted"/>
<evidence type="ECO:0000313" key="1">
    <source>
        <dbReference type="EMBL" id="TDZ16873.1"/>
    </source>
</evidence>
<organism evidence="1 2">
    <name type="scientific">Colletotrichum orbiculare (strain 104-T / ATCC 96160 / CBS 514.97 / LARS 414 / MAFF 240422)</name>
    <name type="common">Cucumber anthracnose fungus</name>
    <name type="synonym">Colletotrichum lagenarium</name>
    <dbReference type="NCBI Taxonomy" id="1213857"/>
    <lineage>
        <taxon>Eukaryota</taxon>
        <taxon>Fungi</taxon>
        <taxon>Dikarya</taxon>
        <taxon>Ascomycota</taxon>
        <taxon>Pezizomycotina</taxon>
        <taxon>Sordariomycetes</taxon>
        <taxon>Hypocreomycetidae</taxon>
        <taxon>Glomerellales</taxon>
        <taxon>Glomerellaceae</taxon>
        <taxon>Colletotrichum</taxon>
        <taxon>Colletotrichum orbiculare species complex</taxon>
    </lineage>
</organism>
<protein>
    <submittedName>
        <fullName evidence="1">Uncharacterized protein</fullName>
    </submittedName>
</protein>